<proteinExistence type="predicted"/>
<dbReference type="VEuPathDB" id="AmoebaDB:KM1_116310"/>
<dbReference type="EMBL" id="BDEQ01000001">
    <property type="protein sequence ID" value="GAT99028.1"/>
    <property type="molecule type" value="Genomic_DNA"/>
</dbReference>
<sequence length="741" mass="85904">MTTYTTSGTIFIMIDMSSEMWEHHPDGEMYFDKCLDFLTELYQHFREVHAKHTIVISLFSRVQPNFRPTSATPTFRCLSPSSLSKPKDTDFIHTISFADSFPLTLLNTRLKQYFSQWKKMTSIENEAILCSSKNSNLLESIITVLHHFGSHFRGGGSETMLIITPGPGLIKCNSLVKSLCKRIVLKNYANIQMVSLATKPLYTTPLILLNDVEAEERNYYIPCWIKIRYYQSFTFDAFKLCRSHNCHNCLTKNFDKNAEYFFVPLIKRKCIVKQDYLVPIDQETSTDICQIKQSLLPLNGVSPLHINITPKEHSLAYCISESLNCPRNDPWDNLIKLQFPSKYISETPTKLFKKIEEINYVVVPSNNVIPKQLFNIMIGNRVSLGFQFNPNTTSENSVTLYSPDAIHLLQLKENGVEVKIQQKVYSSISLLPYHYSFIAITTPPISPEFDITKYNKTTRTINLQPLRGMNWKVYDNFDSFTVDDVSLDKFHSQIFHVSSKESEEEQLFAFFKYYEFIISQSDNMVEWFPIIFNKIDVKRNEIDYFNIDKVLQTMIKDIHGKVSGTTLATWMCNKTNVVNRMHAKIILNALLKRQLIIGPEGQNSFVDSQQVIYTTLPLQRTNPADVVERQVQATPSPFHYRSFLVRINCGEDKKENYFLEMAKVFTPNEHYHIGFYWLNVFMSPRTMDSIIASHCKHFEKNVDLSFVQQILPRDIAVMKSLDCKTQKTSKKHQNPINCKFQ</sequence>
<evidence type="ECO:0000259" key="1">
    <source>
        <dbReference type="Pfam" id="PF12257"/>
    </source>
</evidence>
<protein>
    <recommendedName>
        <fullName evidence="1">Vacuolar membrane-associated protein Iml1 N-terminal domain-containing protein</fullName>
    </recommendedName>
</protein>
<dbReference type="VEuPathDB" id="AmoebaDB:EHI_167460"/>
<name>A0A175JZX1_ENTHI</name>
<dbReference type="Pfam" id="PF12257">
    <property type="entry name" value="IML1"/>
    <property type="match status" value="1"/>
</dbReference>
<dbReference type="GO" id="GO:0010508">
    <property type="term" value="P:positive regulation of autophagy"/>
    <property type="evidence" value="ECO:0007669"/>
    <property type="project" value="TreeGrafter"/>
</dbReference>
<dbReference type="eggNOG" id="KOG3572">
    <property type="taxonomic scope" value="Eukaryota"/>
</dbReference>
<dbReference type="GO" id="GO:1904262">
    <property type="term" value="P:negative regulation of TORC1 signaling"/>
    <property type="evidence" value="ECO:0007669"/>
    <property type="project" value="TreeGrafter"/>
</dbReference>
<gene>
    <name evidence="2" type="ORF">CL6EHI_167460</name>
</gene>
<accession>A0A175JZX1</accession>
<dbReference type="GO" id="GO:0005096">
    <property type="term" value="F:GTPase activator activity"/>
    <property type="evidence" value="ECO:0007669"/>
    <property type="project" value="InterPro"/>
</dbReference>
<dbReference type="AlphaFoldDB" id="A0A175JZX1"/>
<dbReference type="InterPro" id="IPR027244">
    <property type="entry name" value="IML1"/>
</dbReference>
<organism evidence="2 3">
    <name type="scientific">Entamoeba histolytica</name>
    <dbReference type="NCBI Taxonomy" id="5759"/>
    <lineage>
        <taxon>Eukaryota</taxon>
        <taxon>Amoebozoa</taxon>
        <taxon>Evosea</taxon>
        <taxon>Archamoebae</taxon>
        <taxon>Mastigamoebida</taxon>
        <taxon>Entamoebidae</taxon>
        <taxon>Entamoeba</taxon>
    </lineage>
</organism>
<evidence type="ECO:0000313" key="3">
    <source>
        <dbReference type="Proteomes" id="UP000078387"/>
    </source>
</evidence>
<dbReference type="InterPro" id="IPR048255">
    <property type="entry name" value="IML1_N"/>
</dbReference>
<feature type="domain" description="Vacuolar membrane-associated protein Iml1 N-terminal" evidence="1">
    <location>
        <begin position="6"/>
        <end position="207"/>
    </location>
</feature>
<dbReference type="VEuPathDB" id="AmoebaDB:EHI7A_061240"/>
<evidence type="ECO:0000313" key="2">
    <source>
        <dbReference type="EMBL" id="GAT99028.1"/>
    </source>
</evidence>
<dbReference type="VEuPathDB" id="AmoebaDB:EHI5A_096230"/>
<dbReference type="PANTHER" id="PTHR13179">
    <property type="entry name" value="DEP DOMAIN CONTAINING PROTEIN 5"/>
    <property type="match status" value="1"/>
</dbReference>
<dbReference type="Proteomes" id="UP000078387">
    <property type="component" value="Unassembled WGS sequence"/>
</dbReference>
<reference evidence="2 3" key="1">
    <citation type="submission" date="2016-05" db="EMBL/GenBank/DDBJ databases">
        <title>First whole genome sequencing of Entamoeba histolytica HM1:IMSS-clone-6.</title>
        <authorList>
            <person name="Mukherjee Avik.K."/>
            <person name="Izumyama S."/>
            <person name="Nakada-Tsukui K."/>
            <person name="Nozaki T."/>
        </authorList>
    </citation>
    <scope>NUCLEOTIDE SEQUENCE [LARGE SCALE GENOMIC DNA]</scope>
    <source>
        <strain evidence="2 3">HM1:IMSS clone 6</strain>
    </source>
</reference>
<dbReference type="VEuPathDB" id="AmoebaDB:EHI8A_064170"/>
<dbReference type="PANTHER" id="PTHR13179:SF8">
    <property type="entry name" value="GATOR COMPLEX PROTEIN DEPDC5"/>
    <property type="match status" value="1"/>
</dbReference>
<comment type="caution">
    <text evidence="2">The sequence shown here is derived from an EMBL/GenBank/DDBJ whole genome shotgun (WGS) entry which is preliminary data.</text>
</comment>
<dbReference type="GO" id="GO:1990130">
    <property type="term" value="C:GATOR1 complex"/>
    <property type="evidence" value="ECO:0007669"/>
    <property type="project" value="TreeGrafter"/>
</dbReference>